<proteinExistence type="predicted"/>
<feature type="region of interest" description="Disordered" evidence="1">
    <location>
        <begin position="30"/>
        <end position="61"/>
    </location>
</feature>
<organism evidence="3 4">
    <name type="scientific">Arthrobotrys conoides</name>
    <dbReference type="NCBI Taxonomy" id="74498"/>
    <lineage>
        <taxon>Eukaryota</taxon>
        <taxon>Fungi</taxon>
        <taxon>Dikarya</taxon>
        <taxon>Ascomycota</taxon>
        <taxon>Pezizomycotina</taxon>
        <taxon>Orbiliomycetes</taxon>
        <taxon>Orbiliales</taxon>
        <taxon>Orbiliaceae</taxon>
        <taxon>Arthrobotrys</taxon>
    </lineage>
</organism>
<feature type="compositionally biased region" description="Polar residues" evidence="1">
    <location>
        <begin position="195"/>
        <end position="211"/>
    </location>
</feature>
<dbReference type="EMBL" id="JAVHJM010000001">
    <property type="protein sequence ID" value="KAK6519930.1"/>
    <property type="molecule type" value="Genomic_DNA"/>
</dbReference>
<feature type="signal peptide" evidence="2">
    <location>
        <begin position="1"/>
        <end position="23"/>
    </location>
</feature>
<feature type="region of interest" description="Disordered" evidence="1">
    <location>
        <begin position="532"/>
        <end position="555"/>
    </location>
</feature>
<name>A0AAN8S438_9PEZI</name>
<feature type="region of interest" description="Disordered" evidence="1">
    <location>
        <begin position="395"/>
        <end position="516"/>
    </location>
</feature>
<evidence type="ECO:0000256" key="2">
    <source>
        <dbReference type="SAM" id="SignalP"/>
    </source>
</evidence>
<sequence>MPHMARTAVLLLVSLASIGHVTARALPQVYQYPSSGSSGGSTPDDNSMNIESDTSTNLQLNPNENIIAGNVNGNANANTNLLMDSDIAEGGSSPSASADITGNNINPTQENSVQNYGTMLIEEDGKDNEAFANAGFEPDQEALAEDLEGTGGRQQFDVAPESLPRVQFPGGRVQPPAQNPAEGQESVNPARATEILQSGQRTPNESESAADNQIIEEEEVPRYQPQPLIDIADFPSLDPDEVVTPANEVDQDGNVIRILTTKPDIDREFKLKQESDAPDAATIERNKRLAKEEKDRLAGKASPSERKFLPDDQLPPGAEVEADYSLRNERGERINEYGLLLDENGEPIPESDDPYANERYEEENIEDFGEQYDAENIRNPDDRSGEASLLITELDTDAGDQSDLDDVDPNETYAQRVKPRRQRFEKDLKPYLKTGGRADKPFVVGDYTQTGGRSNIARYPSDKFRKTDNQRSPNSTRRQKNMPKTGLVKKPGPRTYKSSQENSNPYSFLEQPYNDIPPQAIEDSMIAQAKLDSQRRSNNPNQQVSQQAQAPTIRPNMSIDEVMQLIAYQTAQEAAAREQENQSGIDSAQQTMMSLAEAGGIPSRKRTNTQGTQINQNIDQTLYDLANQAFQGNLQLSSINSLAMPRGNNPDFDFNNYAGGQAQNFNPGLSFGYDESLNLNSGQEETLPSEMLQGTNAPAGDYVTKTAANMTEAELIDFLTNLDIPVGIGNDLYSEEYLRQLVAQLMGDDV</sequence>
<feature type="compositionally biased region" description="Basic and acidic residues" evidence="1">
    <location>
        <begin position="460"/>
        <end position="469"/>
    </location>
</feature>
<evidence type="ECO:0000313" key="3">
    <source>
        <dbReference type="EMBL" id="KAK6519930.1"/>
    </source>
</evidence>
<feature type="compositionally biased region" description="Basic and acidic residues" evidence="1">
    <location>
        <begin position="324"/>
        <end position="335"/>
    </location>
</feature>
<evidence type="ECO:0000256" key="1">
    <source>
        <dbReference type="SAM" id="MobiDB-lite"/>
    </source>
</evidence>
<dbReference type="Proteomes" id="UP001307849">
    <property type="component" value="Unassembled WGS sequence"/>
</dbReference>
<gene>
    <name evidence="3" type="ORF">TWF506_000224</name>
</gene>
<dbReference type="AlphaFoldDB" id="A0AAN8S438"/>
<accession>A0AAN8S438</accession>
<feature type="region of interest" description="Disordered" evidence="1">
    <location>
        <begin position="272"/>
        <end position="355"/>
    </location>
</feature>
<feature type="compositionally biased region" description="Acidic residues" evidence="1">
    <location>
        <begin position="343"/>
        <end position="355"/>
    </location>
</feature>
<feature type="compositionally biased region" description="Polar residues" evidence="1">
    <location>
        <begin position="536"/>
        <end position="550"/>
    </location>
</feature>
<feature type="compositionally biased region" description="Polar residues" evidence="1">
    <location>
        <begin position="92"/>
        <end position="112"/>
    </location>
</feature>
<feature type="compositionally biased region" description="Polar residues" evidence="1">
    <location>
        <begin position="496"/>
        <end position="506"/>
    </location>
</feature>
<feature type="region of interest" description="Disordered" evidence="1">
    <location>
        <begin position="164"/>
        <end position="227"/>
    </location>
</feature>
<feature type="compositionally biased region" description="Acidic residues" evidence="1">
    <location>
        <begin position="395"/>
        <end position="409"/>
    </location>
</feature>
<keyword evidence="2" id="KW-0732">Signal</keyword>
<keyword evidence="4" id="KW-1185">Reference proteome</keyword>
<feature type="compositionally biased region" description="Polar residues" evidence="1">
    <location>
        <begin position="43"/>
        <end position="61"/>
    </location>
</feature>
<feature type="compositionally biased region" description="Basic and acidic residues" evidence="1">
    <location>
        <begin position="422"/>
        <end position="440"/>
    </location>
</feature>
<protein>
    <submittedName>
        <fullName evidence="3">Uncharacterized protein</fullName>
    </submittedName>
</protein>
<feature type="region of interest" description="Disordered" evidence="1">
    <location>
        <begin position="85"/>
        <end position="112"/>
    </location>
</feature>
<comment type="caution">
    <text evidence="3">The sequence shown here is derived from an EMBL/GenBank/DDBJ whole genome shotgun (WGS) entry which is preliminary data.</text>
</comment>
<reference evidence="3 4" key="1">
    <citation type="submission" date="2019-10" db="EMBL/GenBank/DDBJ databases">
        <authorList>
            <person name="Palmer J.M."/>
        </authorList>
    </citation>
    <scope>NUCLEOTIDE SEQUENCE [LARGE SCALE GENOMIC DNA]</scope>
    <source>
        <strain evidence="3 4">TWF506</strain>
    </source>
</reference>
<feature type="compositionally biased region" description="Basic and acidic residues" evidence="1">
    <location>
        <begin position="282"/>
        <end position="310"/>
    </location>
</feature>
<feature type="chain" id="PRO_5042958113" evidence="2">
    <location>
        <begin position="24"/>
        <end position="750"/>
    </location>
</feature>
<evidence type="ECO:0000313" key="4">
    <source>
        <dbReference type="Proteomes" id="UP001307849"/>
    </source>
</evidence>